<evidence type="ECO:0000313" key="3">
    <source>
        <dbReference type="EMBL" id="OAD08990.1"/>
    </source>
</evidence>
<evidence type="ECO:0000256" key="1">
    <source>
        <dbReference type="SAM" id="MobiDB-lite"/>
    </source>
</evidence>
<dbReference type="AlphaFoldDB" id="A0A162R7D2"/>
<dbReference type="OrthoDB" id="5578775at2759"/>
<evidence type="ECO:0000259" key="2">
    <source>
        <dbReference type="Pfam" id="PF21530"/>
    </source>
</evidence>
<accession>A0A162R7D2</accession>
<dbReference type="STRING" id="747725.A0A162R7D2"/>
<protein>
    <recommendedName>
        <fullName evidence="2">DNA helicase Pif1-like 2B domain-containing protein</fullName>
    </recommendedName>
</protein>
<keyword evidence="4" id="KW-1185">Reference proteome</keyword>
<evidence type="ECO:0000313" key="4">
    <source>
        <dbReference type="Proteomes" id="UP000077051"/>
    </source>
</evidence>
<proteinExistence type="predicted"/>
<dbReference type="Pfam" id="PF21530">
    <property type="entry name" value="Pif1_2B_dom"/>
    <property type="match status" value="1"/>
</dbReference>
<feature type="compositionally biased region" description="Polar residues" evidence="1">
    <location>
        <begin position="173"/>
        <end position="200"/>
    </location>
</feature>
<reference evidence="3 4" key="1">
    <citation type="submission" date="2015-06" db="EMBL/GenBank/DDBJ databases">
        <title>Expansion of signal transduction pathways in fungi by whole-genome duplication.</title>
        <authorList>
            <consortium name="DOE Joint Genome Institute"/>
            <person name="Corrochano L.M."/>
            <person name="Kuo A."/>
            <person name="Marcet-Houben M."/>
            <person name="Polaino S."/>
            <person name="Salamov A."/>
            <person name="Villalobos J.M."/>
            <person name="Alvarez M.I."/>
            <person name="Avalos J."/>
            <person name="Benito E.P."/>
            <person name="Benoit I."/>
            <person name="Burger G."/>
            <person name="Camino L.P."/>
            <person name="Canovas D."/>
            <person name="Cerda-Olmedo E."/>
            <person name="Cheng J.-F."/>
            <person name="Dominguez A."/>
            <person name="Elias M."/>
            <person name="Eslava A.P."/>
            <person name="Glaser F."/>
            <person name="Grimwood J."/>
            <person name="Gutierrez G."/>
            <person name="Heitman J."/>
            <person name="Henrissat B."/>
            <person name="Iturriaga E.A."/>
            <person name="Lang B.F."/>
            <person name="Lavin J.L."/>
            <person name="Lee S."/>
            <person name="Li W."/>
            <person name="Lindquist E."/>
            <person name="Lopez-Garcia S."/>
            <person name="Luque E.M."/>
            <person name="Marcos A.T."/>
            <person name="Martin J."/>
            <person name="Mccluskey K."/>
            <person name="Medina H.R."/>
            <person name="Miralles-Duran A."/>
            <person name="Miyazaki A."/>
            <person name="Munoz-Torres E."/>
            <person name="Oguiza J.A."/>
            <person name="Ohm R."/>
            <person name="Olmedo M."/>
            <person name="Orejas M."/>
            <person name="Ortiz-Castellanos L."/>
            <person name="Pisabarro A.G."/>
            <person name="Rodriguez-Romero J."/>
            <person name="Ruiz-Herrera J."/>
            <person name="Ruiz-Vazquez R."/>
            <person name="Sanz C."/>
            <person name="Schackwitz W."/>
            <person name="Schmutz J."/>
            <person name="Shahriari M."/>
            <person name="Shelest E."/>
            <person name="Silva-Franco F."/>
            <person name="Soanes D."/>
            <person name="Syed K."/>
            <person name="Tagua V.G."/>
            <person name="Talbot N.J."/>
            <person name="Thon M."/>
            <person name="De Vries R.P."/>
            <person name="Wiebenga A."/>
            <person name="Yadav J.S."/>
            <person name="Braun E.L."/>
            <person name="Baker S."/>
            <person name="Garre V."/>
            <person name="Horwitz B."/>
            <person name="Torres-Martinez S."/>
            <person name="Idnurm A."/>
            <person name="Herrera-Estrella A."/>
            <person name="Gabaldon T."/>
            <person name="Grigoriev I.V."/>
        </authorList>
    </citation>
    <scope>NUCLEOTIDE SEQUENCE [LARGE SCALE GENOMIC DNA]</scope>
    <source>
        <strain evidence="3 4">CBS 277.49</strain>
    </source>
</reference>
<dbReference type="EMBL" id="AMYB01000001">
    <property type="protein sequence ID" value="OAD08990.1"/>
    <property type="molecule type" value="Genomic_DNA"/>
</dbReference>
<feature type="compositionally biased region" description="Pro residues" evidence="1">
    <location>
        <begin position="120"/>
        <end position="129"/>
    </location>
</feature>
<dbReference type="Proteomes" id="UP000077051">
    <property type="component" value="Unassembled WGS sequence"/>
</dbReference>
<organism evidence="3 4">
    <name type="scientific">Mucor lusitanicus CBS 277.49</name>
    <dbReference type="NCBI Taxonomy" id="747725"/>
    <lineage>
        <taxon>Eukaryota</taxon>
        <taxon>Fungi</taxon>
        <taxon>Fungi incertae sedis</taxon>
        <taxon>Mucoromycota</taxon>
        <taxon>Mucoromycotina</taxon>
        <taxon>Mucoromycetes</taxon>
        <taxon>Mucorales</taxon>
        <taxon>Mucorineae</taxon>
        <taxon>Mucoraceae</taxon>
        <taxon>Mucor</taxon>
    </lineage>
</organism>
<sequence>MTKTLQEQEDEQGYSVDENTYFHPASGLNGLIITASSSILALDKMLGKRITNTRPFTIPAKRKTPTVQNDYSQAPAKTQRPLQVHDLNISRPSEQIQQETYPGNCSKQSPATFARKVPRILPPRNPPAQPNNSSLRSRAAQQDNRLAYNHNSRFNQPPQHNQQSTQRRQQPTFPSYQARQASSSSNDFSILDNASTSSPSRIIPALPVESNWSKSILNELKRGVVSDQTLEELQSLDRPLPSHHGIEPTELKELEAANYGKLAALSGESITYKAIDSGNEYLLKNCTAPAEITLKVDAQVMLTKNLSPALVNGSRGVVSDFRLYDDGNLYPVVTFANGKELLITPYSFTYDYHGKIWAEFIHSMHHDYSFPL</sequence>
<feature type="compositionally biased region" description="Polar residues" evidence="1">
    <location>
        <begin position="130"/>
        <end position="157"/>
    </location>
</feature>
<feature type="compositionally biased region" description="Low complexity" evidence="1">
    <location>
        <begin position="158"/>
        <end position="172"/>
    </location>
</feature>
<name>A0A162R7D2_MUCCL</name>
<dbReference type="InterPro" id="IPR049163">
    <property type="entry name" value="Pif1-like_2B_dom"/>
</dbReference>
<feature type="region of interest" description="Disordered" evidence="1">
    <location>
        <begin position="62"/>
        <end position="84"/>
    </location>
</feature>
<dbReference type="VEuPathDB" id="FungiDB:MUCCIDRAFT_159157"/>
<gene>
    <name evidence="3" type="ORF">MUCCIDRAFT_159157</name>
</gene>
<feature type="compositionally biased region" description="Polar residues" evidence="1">
    <location>
        <begin position="65"/>
        <end position="76"/>
    </location>
</feature>
<feature type="region of interest" description="Disordered" evidence="1">
    <location>
        <begin position="117"/>
        <end position="202"/>
    </location>
</feature>
<feature type="domain" description="DNA helicase Pif1-like 2B" evidence="2">
    <location>
        <begin position="282"/>
        <end position="320"/>
    </location>
</feature>
<comment type="caution">
    <text evidence="3">The sequence shown here is derived from an EMBL/GenBank/DDBJ whole genome shotgun (WGS) entry which is preliminary data.</text>
</comment>